<reference evidence="2" key="1">
    <citation type="submission" date="2018-08" db="EMBL/GenBank/DDBJ databases">
        <authorList>
            <person name="Rossello M."/>
        </authorList>
    </citation>
    <scope>NUCLEOTIDE SEQUENCE [LARGE SCALE GENOMIC DNA]</scope>
    <source>
        <strain evidence="2">cv. Chinese Spring</strain>
    </source>
</reference>
<evidence type="ECO:0008006" key="4">
    <source>
        <dbReference type="Google" id="ProtNLM"/>
    </source>
</evidence>
<evidence type="ECO:0000256" key="1">
    <source>
        <dbReference type="SAM" id="Phobius"/>
    </source>
</evidence>
<organism evidence="2">
    <name type="scientific">Triticum aestivum</name>
    <name type="common">Wheat</name>
    <dbReference type="NCBI Taxonomy" id="4565"/>
    <lineage>
        <taxon>Eukaryota</taxon>
        <taxon>Viridiplantae</taxon>
        <taxon>Streptophyta</taxon>
        <taxon>Embryophyta</taxon>
        <taxon>Tracheophyta</taxon>
        <taxon>Spermatophyta</taxon>
        <taxon>Magnoliopsida</taxon>
        <taxon>Liliopsida</taxon>
        <taxon>Poales</taxon>
        <taxon>Poaceae</taxon>
        <taxon>BOP clade</taxon>
        <taxon>Pooideae</taxon>
        <taxon>Triticodae</taxon>
        <taxon>Triticeae</taxon>
        <taxon>Triticinae</taxon>
        <taxon>Triticum</taxon>
    </lineage>
</organism>
<reference evidence="2" key="2">
    <citation type="submission" date="2018-10" db="UniProtKB">
        <authorList>
            <consortium name="EnsemblPlants"/>
        </authorList>
    </citation>
    <scope>IDENTIFICATION</scope>
</reference>
<keyword evidence="1" id="KW-0472">Membrane</keyword>
<feature type="transmembrane region" description="Helical" evidence="1">
    <location>
        <begin position="385"/>
        <end position="410"/>
    </location>
</feature>
<feature type="transmembrane region" description="Helical" evidence="1">
    <location>
        <begin position="447"/>
        <end position="468"/>
    </location>
</feature>
<dbReference type="OrthoDB" id="696612at2759"/>
<keyword evidence="3" id="KW-1185">Reference proteome</keyword>
<feature type="transmembrane region" description="Helical" evidence="1">
    <location>
        <begin position="422"/>
        <end position="441"/>
    </location>
</feature>
<dbReference type="Gramene" id="TraesCS7A03G1380500.1">
    <property type="protein sequence ID" value="TraesCS7A03G1380500.1.CDS"/>
    <property type="gene ID" value="TraesCS7A03G1380500"/>
</dbReference>
<accession>A0A3B6RTC6</accession>
<dbReference type="OMA" id="NARNWKA"/>
<keyword evidence="1" id="KW-0812">Transmembrane</keyword>
<protein>
    <recommendedName>
        <fullName evidence="4">PGG domain-containing protein</fullName>
    </recommendedName>
</protein>
<evidence type="ECO:0000313" key="2">
    <source>
        <dbReference type="EnsemblPlants" id="TraesCS7A02G565500.1"/>
    </source>
</evidence>
<dbReference type="Gramene" id="TraesCS7A02G565500.1">
    <property type="protein sequence ID" value="TraesCS7A02G565500.1"/>
    <property type="gene ID" value="TraesCS7A02G565500"/>
</dbReference>
<dbReference type="AlphaFoldDB" id="A0A3B6RTC6"/>
<proteinExistence type="predicted"/>
<name>A0A3B6RTC6_WHEAT</name>
<keyword evidence="1" id="KW-1133">Transmembrane helix</keyword>
<feature type="transmembrane region" description="Helical" evidence="1">
    <location>
        <begin position="318"/>
        <end position="336"/>
    </location>
</feature>
<sequence>MKLCTALASRVVKATSAASHVVIRCDAELRRARRVVDAAGSDDAAALAALDASVRCDAASLAALQAATRYEALAQGANANHSADATAPAQLAREAAARCDVDGAAAASRAALKTLDASVRCDAASLAALQAATRYEALAQGANANHSADATAPAQLAREAAARCDVDGAAAASRAANAFADSCAAACGDAERLTLAAGEAAARCVLARDDAATALLLVVRQATITTRRHLKAFRESADSHKEARKDAVAAALAVRESAVRCAAASRRAVLAASTARKIASRCEAAAASKAREAAAGCDLALADAIEDGDKEFVDKMRGWLMTVATLFVGIAFQALLHPPDGMSFDILVSKNARNWKAGPGAPSPAPNLAPSSAATVVNATPTYDWVRAFCYLTFNTTIMAFALIVLVSLLTMKKVASTYSLVQIKAIAMTLVIAVVGSVVTGTSRNLGVQLNILGIFGIYGFTLLIFVKSRGV</sequence>
<evidence type="ECO:0000313" key="3">
    <source>
        <dbReference type="Proteomes" id="UP000019116"/>
    </source>
</evidence>
<dbReference type="Proteomes" id="UP000019116">
    <property type="component" value="Chromosome 7A"/>
</dbReference>
<dbReference type="EnsemblPlants" id="TraesCS7A02G565500.1">
    <property type="protein sequence ID" value="TraesCS7A02G565500.1"/>
    <property type="gene ID" value="TraesCS7A02G565500"/>
</dbReference>